<dbReference type="EMBL" id="OX460343">
    <property type="protein sequence ID" value="CAI9181248.1"/>
    <property type="molecule type" value="Genomic_DNA"/>
</dbReference>
<protein>
    <submittedName>
        <fullName evidence="2">Uncharacterized protein</fullName>
    </submittedName>
</protein>
<feature type="region of interest" description="Disordered" evidence="1">
    <location>
        <begin position="50"/>
        <end position="82"/>
    </location>
</feature>
<accession>A0ABN9A8R9</accession>
<organism evidence="2 3">
    <name type="scientific">Rangifer tarandus platyrhynchus</name>
    <name type="common">Svalbard reindeer</name>
    <dbReference type="NCBI Taxonomy" id="3082113"/>
    <lineage>
        <taxon>Eukaryota</taxon>
        <taxon>Metazoa</taxon>
        <taxon>Chordata</taxon>
        <taxon>Craniata</taxon>
        <taxon>Vertebrata</taxon>
        <taxon>Euteleostomi</taxon>
        <taxon>Mammalia</taxon>
        <taxon>Eutheria</taxon>
        <taxon>Laurasiatheria</taxon>
        <taxon>Artiodactyla</taxon>
        <taxon>Ruminantia</taxon>
        <taxon>Pecora</taxon>
        <taxon>Cervidae</taxon>
        <taxon>Odocoileinae</taxon>
        <taxon>Rangifer</taxon>
    </lineage>
</organism>
<evidence type="ECO:0000313" key="3">
    <source>
        <dbReference type="Proteomes" id="UP001176941"/>
    </source>
</evidence>
<evidence type="ECO:0000313" key="2">
    <source>
        <dbReference type="EMBL" id="CAI9181248.1"/>
    </source>
</evidence>
<dbReference type="Proteomes" id="UP001176941">
    <property type="component" value="Chromosome X"/>
</dbReference>
<dbReference type="PANTHER" id="PTHR37876:SF2">
    <property type="entry name" value="SPERMATID NUCLEAR TRANSITION PROTEIN 4"/>
    <property type="match status" value="1"/>
</dbReference>
<feature type="compositionally biased region" description="Basic and acidic residues" evidence="1">
    <location>
        <begin position="70"/>
        <end position="82"/>
    </location>
</feature>
<keyword evidence="3" id="KW-1185">Reference proteome</keyword>
<sequence>MRFASRKNGMKKTLCQRRGRRGVKARNMTMRVRRPLQGAFRKKIRSYATQSMKRKKTRKANLSFSGCGRTKYDHEGQKTSTRDLQKENPIVCHSIDEAKENKKSKPFLLWLWSPVSFVSGESIHHVNGKARSMAMRVRRPLQGTFRKKIRSYATQSMKRKKTRKANLSFSGCGRTKYDHEGQKTSTRGLQKENPIVCHSIDEAKENKKSKPFLLWLWSFYVLSSKLIPLSCLPGTKYDYEGQKTSTRGLQKENPIVCHSIDEAKENKKSKPFLLWLWT</sequence>
<name>A0ABN9A8R9_RANTA</name>
<evidence type="ECO:0000256" key="1">
    <source>
        <dbReference type="SAM" id="MobiDB-lite"/>
    </source>
</evidence>
<reference evidence="2" key="1">
    <citation type="submission" date="2023-04" db="EMBL/GenBank/DDBJ databases">
        <authorList>
            <consortium name="ELIXIR-Norway"/>
        </authorList>
    </citation>
    <scope>NUCLEOTIDE SEQUENCE [LARGE SCALE GENOMIC DNA]</scope>
</reference>
<proteinExistence type="predicted"/>
<dbReference type="InterPro" id="IPR040433">
    <property type="entry name" value="Spermatid_TP"/>
</dbReference>
<gene>
    <name evidence="2" type="ORF">MRATA1EN1_LOCUS30210</name>
</gene>
<dbReference type="PANTHER" id="PTHR37876">
    <property type="entry name" value="PROTEIN GAR2-LIKE"/>
    <property type="match status" value="1"/>
</dbReference>